<dbReference type="InterPro" id="IPR036634">
    <property type="entry name" value="PRD_sf"/>
</dbReference>
<dbReference type="AlphaFoldDB" id="A0A1V4SXS8"/>
<dbReference type="Gene3D" id="1.10.1790.10">
    <property type="entry name" value="PRD domain"/>
    <property type="match status" value="2"/>
</dbReference>
<evidence type="ECO:0000256" key="1">
    <source>
        <dbReference type="ARBA" id="ARBA00022737"/>
    </source>
</evidence>
<dbReference type="Pfam" id="PF03123">
    <property type="entry name" value="CAT_RBD"/>
    <property type="match status" value="1"/>
</dbReference>
<accession>A0A1V4SXS8</accession>
<dbReference type="NCBIfam" id="NF046042">
    <property type="entry name" value="LicT"/>
    <property type="match status" value="1"/>
</dbReference>
<feature type="domain" description="PRD" evidence="2">
    <location>
        <begin position="64"/>
        <end position="169"/>
    </location>
</feature>
<dbReference type="Gene3D" id="2.30.24.10">
    <property type="entry name" value="CAT RNA-binding domain"/>
    <property type="match status" value="1"/>
</dbReference>
<protein>
    <submittedName>
        <fullName evidence="3">Transcription antiterminator LicT</fullName>
    </submittedName>
</protein>
<organism evidence="3 4">
    <name type="scientific">Clostridium thermobutyricum DSM 4928</name>
    <dbReference type="NCBI Taxonomy" id="1121339"/>
    <lineage>
        <taxon>Bacteria</taxon>
        <taxon>Bacillati</taxon>
        <taxon>Bacillota</taxon>
        <taxon>Clostridia</taxon>
        <taxon>Eubacteriales</taxon>
        <taxon>Clostridiaceae</taxon>
        <taxon>Clostridium</taxon>
    </lineage>
</organism>
<proteinExistence type="predicted"/>
<dbReference type="GO" id="GO:0006355">
    <property type="term" value="P:regulation of DNA-templated transcription"/>
    <property type="evidence" value="ECO:0007669"/>
    <property type="project" value="InterPro"/>
</dbReference>
<dbReference type="RefSeq" id="WP_080022472.1">
    <property type="nucleotide sequence ID" value="NZ_LTAY01000032.1"/>
</dbReference>
<dbReference type="GO" id="GO:0003723">
    <property type="term" value="F:RNA binding"/>
    <property type="evidence" value="ECO:0007669"/>
    <property type="project" value="InterPro"/>
</dbReference>
<dbReference type="InterPro" id="IPR004341">
    <property type="entry name" value="CAT_RNA-bd_dom"/>
</dbReference>
<evidence type="ECO:0000313" key="3">
    <source>
        <dbReference type="EMBL" id="OPX48399.1"/>
    </source>
</evidence>
<feature type="domain" description="PRD" evidence="2">
    <location>
        <begin position="170"/>
        <end position="274"/>
    </location>
</feature>
<dbReference type="EMBL" id="LTAY01000032">
    <property type="protein sequence ID" value="OPX48399.1"/>
    <property type="molecule type" value="Genomic_DNA"/>
</dbReference>
<dbReference type="OrthoDB" id="9813552at2"/>
<comment type="caution">
    <text evidence="3">The sequence shown here is derived from an EMBL/GenBank/DDBJ whole genome shotgun (WGS) entry which is preliminary data.</text>
</comment>
<dbReference type="Pfam" id="PF00874">
    <property type="entry name" value="PRD"/>
    <property type="match status" value="2"/>
</dbReference>
<dbReference type="SUPFAM" id="SSF63520">
    <property type="entry name" value="PTS-regulatory domain, PRD"/>
    <property type="match status" value="2"/>
</dbReference>
<keyword evidence="1" id="KW-0677">Repeat</keyword>
<dbReference type="InterPro" id="IPR050661">
    <property type="entry name" value="BglG_antiterminators"/>
</dbReference>
<reference evidence="3 4" key="1">
    <citation type="submission" date="2016-02" db="EMBL/GenBank/DDBJ databases">
        <title>Genome sequence of Clostridium thermobutyricum DSM 4928.</title>
        <authorList>
            <person name="Poehlein A."/>
            <person name="Daniel R."/>
        </authorList>
    </citation>
    <scope>NUCLEOTIDE SEQUENCE [LARGE SCALE GENOMIC DNA]</scope>
    <source>
        <strain evidence="3 4">DSM 4928</strain>
    </source>
</reference>
<evidence type="ECO:0000313" key="4">
    <source>
        <dbReference type="Proteomes" id="UP000191448"/>
    </source>
</evidence>
<sequence length="274" mass="32089">MRINKILNNNVVIAIIDGEEIVVMGKGVGFKKQVGDIILPKDIEKVFKIQGERENKSFNQLMGETPAEYLTITKDIVSIAESELKITLNEVIFIILTDHLFFAVTRQKEGIRVDNPILWEIKSLYKKEFDIGLKGVEIVEKYTGIKLSEDEAGFIALHIINAALNEDMSNTMNITIMTNKILNIVKREFNIKFNENSLDYMRFITHLKFFAQRIFKRTQVKDEDKEFYDMVVTKYPEEKKCVDKIEIYITNQFNYKLSKQEVIYLIMHIRKFRI</sequence>
<evidence type="ECO:0000259" key="2">
    <source>
        <dbReference type="PROSITE" id="PS51372"/>
    </source>
</evidence>
<dbReference type="PANTHER" id="PTHR30185">
    <property type="entry name" value="CRYPTIC BETA-GLUCOSIDE BGL OPERON ANTITERMINATOR"/>
    <property type="match status" value="1"/>
</dbReference>
<dbReference type="PROSITE" id="PS51372">
    <property type="entry name" value="PRD_2"/>
    <property type="match status" value="2"/>
</dbReference>
<dbReference type="Proteomes" id="UP000191448">
    <property type="component" value="Unassembled WGS sequence"/>
</dbReference>
<name>A0A1V4SXS8_9CLOT</name>
<dbReference type="SUPFAM" id="SSF50151">
    <property type="entry name" value="SacY-like RNA-binding domain"/>
    <property type="match status" value="1"/>
</dbReference>
<dbReference type="PANTHER" id="PTHR30185:SF15">
    <property type="entry name" value="CRYPTIC BETA-GLUCOSIDE BGL OPERON ANTITERMINATOR"/>
    <property type="match status" value="1"/>
</dbReference>
<gene>
    <name evidence="3" type="primary">licT_1</name>
    <name evidence="3" type="ORF">CLTHE_12220</name>
</gene>
<dbReference type="InterPro" id="IPR036650">
    <property type="entry name" value="CAT_RNA-bd_dom_sf"/>
</dbReference>
<dbReference type="SMART" id="SM01061">
    <property type="entry name" value="CAT_RBD"/>
    <property type="match status" value="1"/>
</dbReference>
<dbReference type="InterPro" id="IPR011608">
    <property type="entry name" value="PRD"/>
</dbReference>